<dbReference type="Proteomes" id="UP001597545">
    <property type="component" value="Unassembled WGS sequence"/>
</dbReference>
<comment type="caution">
    <text evidence="1">The sequence shown here is derived from an EMBL/GenBank/DDBJ whole genome shotgun (WGS) entry which is preliminary data.</text>
</comment>
<keyword evidence="2" id="KW-1185">Reference proteome</keyword>
<gene>
    <name evidence="1" type="ORF">ACFSR5_19050</name>
</gene>
<protein>
    <recommendedName>
        <fullName evidence="3">AraC family transcriptional regulator</fullName>
    </recommendedName>
</protein>
<accession>A0ABW5KN16</accession>
<organism evidence="1 2">
    <name type="scientific">Sphingobacterium suaedae</name>
    <dbReference type="NCBI Taxonomy" id="1686402"/>
    <lineage>
        <taxon>Bacteria</taxon>
        <taxon>Pseudomonadati</taxon>
        <taxon>Bacteroidota</taxon>
        <taxon>Sphingobacteriia</taxon>
        <taxon>Sphingobacteriales</taxon>
        <taxon>Sphingobacteriaceae</taxon>
        <taxon>Sphingobacterium</taxon>
    </lineage>
</organism>
<proteinExistence type="predicted"/>
<evidence type="ECO:0000313" key="2">
    <source>
        <dbReference type="Proteomes" id="UP001597545"/>
    </source>
</evidence>
<name>A0ABW5KN16_9SPHI</name>
<dbReference type="EMBL" id="JBHULR010000020">
    <property type="protein sequence ID" value="MFD2549750.1"/>
    <property type="molecule type" value="Genomic_DNA"/>
</dbReference>
<evidence type="ECO:0000313" key="1">
    <source>
        <dbReference type="EMBL" id="MFD2549750.1"/>
    </source>
</evidence>
<dbReference type="RefSeq" id="WP_380906067.1">
    <property type="nucleotide sequence ID" value="NZ_JBHUEG010000019.1"/>
</dbReference>
<reference evidence="2" key="1">
    <citation type="journal article" date="2019" name="Int. J. Syst. Evol. Microbiol.">
        <title>The Global Catalogue of Microorganisms (GCM) 10K type strain sequencing project: providing services to taxonomists for standard genome sequencing and annotation.</title>
        <authorList>
            <consortium name="The Broad Institute Genomics Platform"/>
            <consortium name="The Broad Institute Genome Sequencing Center for Infectious Disease"/>
            <person name="Wu L."/>
            <person name="Ma J."/>
        </authorList>
    </citation>
    <scope>NUCLEOTIDE SEQUENCE [LARGE SCALE GENOMIC DNA]</scope>
    <source>
        <strain evidence="2">KCTC 42662</strain>
    </source>
</reference>
<sequence>MKGYPFKHVKVCDMDSYSIDSLAAVQTEIHSWISIELNNLEPALRSIPKEEYAGHKRLILDYFEDFYTLELVQLNQKPHVYLTAVQVPAVDLEAGQPNTAVPGVCLSYPILFRCKSPAVVGLVKNYLRQEMRLSFSKLDIQLPLFSTAVWRGAVTHYDRAVNHLCDRVRSLEQRIKMLVLDRRPLLEEGIANCMEQRQLAS</sequence>
<evidence type="ECO:0008006" key="3">
    <source>
        <dbReference type="Google" id="ProtNLM"/>
    </source>
</evidence>